<dbReference type="InterPro" id="IPR027417">
    <property type="entry name" value="P-loop_NTPase"/>
</dbReference>
<proteinExistence type="predicted"/>
<dbReference type="EMBL" id="JBHSLU010000058">
    <property type="protein sequence ID" value="MFC5506973.1"/>
    <property type="molecule type" value="Genomic_DNA"/>
</dbReference>
<dbReference type="Gene3D" id="3.40.50.300">
    <property type="entry name" value="P-loop containing nucleotide triphosphate hydrolases"/>
    <property type="match status" value="1"/>
</dbReference>
<dbReference type="RefSeq" id="WP_377817296.1">
    <property type="nucleotide sequence ID" value="NZ_JBHSLU010000058.1"/>
</dbReference>
<dbReference type="Proteomes" id="UP001596060">
    <property type="component" value="Unassembled WGS sequence"/>
</dbReference>
<keyword evidence="2" id="KW-1185">Reference proteome</keyword>
<comment type="caution">
    <text evidence="1">The sequence shown here is derived from an EMBL/GenBank/DDBJ whole genome shotgun (WGS) entry which is preliminary data.</text>
</comment>
<sequence>MTNMIAGPSEGPFSAHELKARTFAPLQFIVDGLIPSGLTVLAGAPKVGKSWLSLDIALSVARGTAVLDERVHRCGEGAVLYLALEDSERRLRGRLEQLLGTGPAWPRNLFFETSWPRMDADGLERLDGSCPCWWCSFAEPPRAGFGRAGQAATAGRLTMG</sequence>
<evidence type="ECO:0000313" key="1">
    <source>
        <dbReference type="EMBL" id="MFC5506973.1"/>
    </source>
</evidence>
<dbReference type="Pfam" id="PF13481">
    <property type="entry name" value="AAA_25"/>
    <property type="match status" value="1"/>
</dbReference>
<protein>
    <submittedName>
        <fullName evidence="1">AAA family ATPase</fullName>
    </submittedName>
</protein>
<accession>A0ABW0P3N6</accession>
<gene>
    <name evidence="1" type="ORF">ACFPN9_17165</name>
</gene>
<name>A0ABW0P3N6_9HYPH</name>
<feature type="non-terminal residue" evidence="1">
    <location>
        <position position="160"/>
    </location>
</feature>
<reference evidence="2" key="1">
    <citation type="journal article" date="2019" name="Int. J. Syst. Evol. Microbiol.">
        <title>The Global Catalogue of Microorganisms (GCM) 10K type strain sequencing project: providing services to taxonomists for standard genome sequencing and annotation.</title>
        <authorList>
            <consortium name="The Broad Institute Genomics Platform"/>
            <consortium name="The Broad Institute Genome Sequencing Center for Infectious Disease"/>
            <person name="Wu L."/>
            <person name="Ma J."/>
        </authorList>
    </citation>
    <scope>NUCLEOTIDE SEQUENCE [LARGE SCALE GENOMIC DNA]</scope>
    <source>
        <strain evidence="2">CCUG 43117</strain>
    </source>
</reference>
<evidence type="ECO:0000313" key="2">
    <source>
        <dbReference type="Proteomes" id="UP001596060"/>
    </source>
</evidence>
<dbReference type="SUPFAM" id="SSF52540">
    <property type="entry name" value="P-loop containing nucleoside triphosphate hydrolases"/>
    <property type="match status" value="1"/>
</dbReference>
<organism evidence="1 2">
    <name type="scientific">Bosea massiliensis</name>
    <dbReference type="NCBI Taxonomy" id="151419"/>
    <lineage>
        <taxon>Bacteria</taxon>
        <taxon>Pseudomonadati</taxon>
        <taxon>Pseudomonadota</taxon>
        <taxon>Alphaproteobacteria</taxon>
        <taxon>Hyphomicrobiales</taxon>
        <taxon>Boseaceae</taxon>
        <taxon>Bosea</taxon>
    </lineage>
</organism>